<accession>A0A1G6UAJ6</accession>
<organism evidence="1 2">
    <name type="scientific">Paracoccus isoporae</name>
    <dbReference type="NCBI Taxonomy" id="591205"/>
    <lineage>
        <taxon>Bacteria</taxon>
        <taxon>Pseudomonadati</taxon>
        <taxon>Pseudomonadota</taxon>
        <taxon>Alphaproteobacteria</taxon>
        <taxon>Rhodobacterales</taxon>
        <taxon>Paracoccaceae</taxon>
        <taxon>Paracoccus</taxon>
    </lineage>
</organism>
<keyword evidence="2" id="KW-1185">Reference proteome</keyword>
<evidence type="ECO:0000313" key="1">
    <source>
        <dbReference type="EMBL" id="SDD37716.1"/>
    </source>
</evidence>
<dbReference type="EMBL" id="FNAH01000001">
    <property type="protein sequence ID" value="SDD37716.1"/>
    <property type="molecule type" value="Genomic_DNA"/>
</dbReference>
<protein>
    <submittedName>
        <fullName evidence="1">Uncharacterized protein</fullName>
    </submittedName>
</protein>
<dbReference type="AlphaFoldDB" id="A0A1G6UAJ6"/>
<reference evidence="1 2" key="1">
    <citation type="submission" date="2016-10" db="EMBL/GenBank/DDBJ databases">
        <authorList>
            <person name="de Groot N.N."/>
        </authorList>
    </citation>
    <scope>NUCLEOTIDE SEQUENCE [LARGE SCALE GENOMIC DNA]</scope>
    <source>
        <strain evidence="1 2">DSM 22220</strain>
    </source>
</reference>
<dbReference type="STRING" id="591205.SAMN05421538_101490"/>
<name>A0A1G6UAJ6_9RHOB</name>
<proteinExistence type="predicted"/>
<gene>
    <name evidence="1" type="ORF">SAMN05421538_101490</name>
</gene>
<evidence type="ECO:0000313" key="2">
    <source>
        <dbReference type="Proteomes" id="UP000199344"/>
    </source>
</evidence>
<sequence>MAQRAAHGVHRLYTARTQAAHGGVARRASAPIGACIGACAFMSAFLTLSPAQAQQFGPPDGCALEMTVQLRGCVVAQHYRCEADAPGDQHVTYYNREGASYHSVIDAETRWLESNDLRTGLSDVLIEESADHASLTTLLRTGRDDFDFWTLSNTGERLRNIGEDRLTGETAVIDGVRLELTEFELRTFSEDGQLLIDSAGQQFVSRDHGRFYGGLKRSEDWTGAVQETNDTPVAFATPGEAGFGSTEPLYDCDMQMVRSGPGPGPARADQIPARLTAPPMNTQAALPQAAQSISFQEVVP</sequence>
<dbReference type="Proteomes" id="UP000199344">
    <property type="component" value="Unassembled WGS sequence"/>
</dbReference>